<dbReference type="PROSITE" id="PS50850">
    <property type="entry name" value="MFS"/>
    <property type="match status" value="1"/>
</dbReference>
<organism evidence="9 10">
    <name type="scientific">Halobacillus karajensis</name>
    <dbReference type="NCBI Taxonomy" id="195088"/>
    <lineage>
        <taxon>Bacteria</taxon>
        <taxon>Bacillati</taxon>
        <taxon>Bacillota</taxon>
        <taxon>Bacilli</taxon>
        <taxon>Bacillales</taxon>
        <taxon>Bacillaceae</taxon>
        <taxon>Halobacillus</taxon>
    </lineage>
</organism>
<feature type="transmembrane region" description="Helical" evidence="7">
    <location>
        <begin position="86"/>
        <end position="105"/>
    </location>
</feature>
<evidence type="ECO:0000313" key="9">
    <source>
        <dbReference type="EMBL" id="CDQ21839.1"/>
    </source>
</evidence>
<dbReference type="InterPro" id="IPR036259">
    <property type="entry name" value="MFS_trans_sf"/>
</dbReference>
<evidence type="ECO:0000256" key="7">
    <source>
        <dbReference type="SAM" id="Phobius"/>
    </source>
</evidence>
<keyword evidence="4 7" id="KW-0812">Transmembrane</keyword>
<feature type="domain" description="Major facilitator superfamily (MFS) profile" evidence="8">
    <location>
        <begin position="19"/>
        <end position="413"/>
    </location>
</feature>
<evidence type="ECO:0000313" key="10">
    <source>
        <dbReference type="Proteomes" id="UP000028868"/>
    </source>
</evidence>
<evidence type="ECO:0000256" key="2">
    <source>
        <dbReference type="ARBA" id="ARBA00022448"/>
    </source>
</evidence>
<feature type="transmembrane region" description="Helical" evidence="7">
    <location>
        <begin position="174"/>
        <end position="197"/>
    </location>
</feature>
<gene>
    <name evidence="9" type="primary">yoaB</name>
    <name evidence="9" type="ORF">BN983_00033</name>
</gene>
<accession>A0A024P0N6</accession>
<keyword evidence="6 7" id="KW-0472">Membrane</keyword>
<dbReference type="GO" id="GO:0022857">
    <property type="term" value="F:transmembrane transporter activity"/>
    <property type="evidence" value="ECO:0007669"/>
    <property type="project" value="InterPro"/>
</dbReference>
<evidence type="ECO:0000259" key="8">
    <source>
        <dbReference type="PROSITE" id="PS50850"/>
    </source>
</evidence>
<dbReference type="Pfam" id="PF07690">
    <property type="entry name" value="MFS_1"/>
    <property type="match status" value="1"/>
</dbReference>
<feature type="transmembrane region" description="Helical" evidence="7">
    <location>
        <begin position="149"/>
        <end position="168"/>
    </location>
</feature>
<keyword evidence="10" id="KW-1185">Reference proteome</keyword>
<feature type="transmembrane region" description="Helical" evidence="7">
    <location>
        <begin position="21"/>
        <end position="42"/>
    </location>
</feature>
<protein>
    <submittedName>
        <fullName evidence="9">Transporter YoaB</fullName>
    </submittedName>
</protein>
<reference evidence="10" key="1">
    <citation type="submission" date="2014-03" db="EMBL/GenBank/DDBJ databases">
        <authorList>
            <person name="Urmite Genomes U."/>
        </authorList>
    </citation>
    <scope>NUCLEOTIDE SEQUENCE [LARGE SCALE GENOMIC DNA]</scope>
    <source>
        <strain evidence="10">HD-03</strain>
    </source>
</reference>
<dbReference type="Proteomes" id="UP000028868">
    <property type="component" value="Unassembled WGS sequence"/>
</dbReference>
<dbReference type="InterPro" id="IPR011701">
    <property type="entry name" value="MFS"/>
</dbReference>
<dbReference type="CDD" id="cd17337">
    <property type="entry name" value="MFS_CsbX"/>
    <property type="match status" value="1"/>
</dbReference>
<feature type="transmembrane region" description="Helical" evidence="7">
    <location>
        <begin position="54"/>
        <end position="74"/>
    </location>
</feature>
<comment type="subcellular location">
    <subcellularLocation>
        <location evidence="1">Cell membrane</location>
        <topology evidence="1">Multi-pass membrane protein</topology>
    </subcellularLocation>
</comment>
<dbReference type="PANTHER" id="PTHR23517">
    <property type="entry name" value="RESISTANCE PROTEIN MDTM, PUTATIVE-RELATED-RELATED"/>
    <property type="match status" value="1"/>
</dbReference>
<comment type="caution">
    <text evidence="9">The sequence shown here is derived from an EMBL/GenBank/DDBJ whole genome shotgun (WGS) entry which is preliminary data.</text>
</comment>
<keyword evidence="2" id="KW-0813">Transport</keyword>
<evidence type="ECO:0000256" key="6">
    <source>
        <dbReference type="ARBA" id="ARBA00023136"/>
    </source>
</evidence>
<feature type="transmembrane region" description="Helical" evidence="7">
    <location>
        <begin position="389"/>
        <end position="408"/>
    </location>
</feature>
<dbReference type="InterPro" id="IPR050171">
    <property type="entry name" value="MFS_Transporters"/>
</dbReference>
<name>A0A024P0N6_9BACI</name>
<proteinExistence type="predicted"/>
<sequence>MNDLTQKDSFLDRIGIPSHLAWGYFGVLIFMMGDGLELAWISPYLVEEGLSVKQAATLTTSYGVTIAIAAWFSGVLTESIGPKKTMLMGVAMYILGHILFVGLAIPMLNYGLMIPTYAIRGFGYPLFAYSFLVWITYRTPQHQLGKAVGWFWFVFTGGLSVLGAYYSSFSIATFGYIPTLWTAILWVLIGAFFAIVVNKDKFEILEQKPSDAPKLKELVNGITIVKREPKVGIAGVVRIINQASQYAFPLFLPIYLAQQGVSTTVWLNIWGTIFISNIAFNLIFGYVGDKFGWRNTVTWFGAVGCGVFTLMLFYVPQVFTGSVFVVGLIGILWGACLAGFVPLSALTPTLVGDGDKGAAMSILNLGAGLCVFVGPALVALFYDLVDTQGMMWILAGLYFGAAILTRFLKVPEEILEESNSVKDGEQSVI</sequence>
<dbReference type="EMBL" id="CCDI010000001">
    <property type="protein sequence ID" value="CDQ21839.1"/>
    <property type="molecule type" value="Genomic_DNA"/>
</dbReference>
<dbReference type="InterPro" id="IPR020846">
    <property type="entry name" value="MFS_dom"/>
</dbReference>
<evidence type="ECO:0000256" key="4">
    <source>
        <dbReference type="ARBA" id="ARBA00022692"/>
    </source>
</evidence>
<feature type="transmembrane region" description="Helical" evidence="7">
    <location>
        <begin position="299"/>
        <end position="316"/>
    </location>
</feature>
<dbReference type="RefSeq" id="WP_035504701.1">
    <property type="nucleotide sequence ID" value="NZ_CCDH010000002.1"/>
</dbReference>
<dbReference type="SUPFAM" id="SSF103473">
    <property type="entry name" value="MFS general substrate transporter"/>
    <property type="match status" value="1"/>
</dbReference>
<dbReference type="NCBIfam" id="TIGR00897">
    <property type="entry name" value="2A0118"/>
    <property type="match status" value="1"/>
</dbReference>
<dbReference type="AlphaFoldDB" id="A0A024P0N6"/>
<feature type="transmembrane region" description="Helical" evidence="7">
    <location>
        <begin position="117"/>
        <end position="137"/>
    </location>
</feature>
<feature type="transmembrane region" description="Helical" evidence="7">
    <location>
        <begin position="323"/>
        <end position="346"/>
    </location>
</feature>
<keyword evidence="5 7" id="KW-1133">Transmembrane helix</keyword>
<evidence type="ECO:0000256" key="3">
    <source>
        <dbReference type="ARBA" id="ARBA00022475"/>
    </source>
</evidence>
<evidence type="ECO:0000256" key="1">
    <source>
        <dbReference type="ARBA" id="ARBA00004651"/>
    </source>
</evidence>
<dbReference type="InterPro" id="IPR004748">
    <property type="entry name" value="Polyol_permease-like"/>
</dbReference>
<feature type="transmembrane region" description="Helical" evidence="7">
    <location>
        <begin position="358"/>
        <end position="382"/>
    </location>
</feature>
<feature type="transmembrane region" description="Helical" evidence="7">
    <location>
        <begin position="265"/>
        <end position="287"/>
    </location>
</feature>
<dbReference type="GO" id="GO:0005886">
    <property type="term" value="C:plasma membrane"/>
    <property type="evidence" value="ECO:0007669"/>
    <property type="project" value="UniProtKB-SubCell"/>
</dbReference>
<evidence type="ECO:0000256" key="5">
    <source>
        <dbReference type="ARBA" id="ARBA00022989"/>
    </source>
</evidence>
<reference evidence="9 10" key="2">
    <citation type="submission" date="2014-05" db="EMBL/GenBank/DDBJ databases">
        <title>Draft genome sequence of Halobacillus karajensis HK-03.</title>
        <authorList>
            <person name="Khelaifia S."/>
            <person name="Croce O."/>
            <person name="Lagier J.C."/>
            <person name="Raoult D."/>
        </authorList>
    </citation>
    <scope>NUCLEOTIDE SEQUENCE [LARGE SCALE GENOMIC DNA]</scope>
    <source>
        <strain evidence="9 10">HD-03</strain>
    </source>
</reference>
<keyword evidence="3" id="KW-1003">Cell membrane</keyword>
<dbReference type="Gene3D" id="1.20.1250.20">
    <property type="entry name" value="MFS general substrate transporter like domains"/>
    <property type="match status" value="2"/>
</dbReference>